<keyword evidence="3" id="KW-0804">Transcription</keyword>
<evidence type="ECO:0000313" key="6">
    <source>
        <dbReference type="Proteomes" id="UP000724657"/>
    </source>
</evidence>
<dbReference type="InterPro" id="IPR009057">
    <property type="entry name" value="Homeodomain-like_sf"/>
</dbReference>
<dbReference type="PANTHER" id="PTHR43280:SF2">
    <property type="entry name" value="HTH-TYPE TRANSCRIPTIONAL REGULATOR EXSA"/>
    <property type="match status" value="1"/>
</dbReference>
<dbReference type="SMART" id="SM00342">
    <property type="entry name" value="HTH_ARAC"/>
    <property type="match status" value="1"/>
</dbReference>
<evidence type="ECO:0000256" key="2">
    <source>
        <dbReference type="ARBA" id="ARBA00023125"/>
    </source>
</evidence>
<name>A0A9E2KXX3_9FUSO</name>
<dbReference type="PROSITE" id="PS01124">
    <property type="entry name" value="HTH_ARAC_FAMILY_2"/>
    <property type="match status" value="1"/>
</dbReference>
<proteinExistence type="predicted"/>
<dbReference type="InterPro" id="IPR003313">
    <property type="entry name" value="AraC-bd"/>
</dbReference>
<dbReference type="PRINTS" id="PR00032">
    <property type="entry name" value="HTHARAC"/>
</dbReference>
<evidence type="ECO:0000256" key="1">
    <source>
        <dbReference type="ARBA" id="ARBA00023015"/>
    </source>
</evidence>
<keyword evidence="2" id="KW-0238">DNA-binding</keyword>
<dbReference type="Gene3D" id="2.60.120.280">
    <property type="entry name" value="Regulatory protein AraC"/>
    <property type="match status" value="1"/>
</dbReference>
<sequence length="293" mass="34482">MEKAYVLQIRDGSLINMTLKFCGYSECNPLHNFGPASRPVYIIHVVLKGKGVYIVDNKRYNIKEGQGFIIEPNVVTFYQADANEPWSYCWIAFDGEGVDKYLQELGLVQQKPIFRTERARELFELIEEMLKSQKNNLANELKLQGLFYQFFSIIVEENSVENIEKDEELNPYVNKALDYIKRNYWDDINVNKIIKYVGLNRSYFSNLFRTSMGITLQEYLSVFRLSRANELLDMTDESIEEIASNCGYNDPLVFSKAYKRKYGITPTQHRKIDRKRVRENLEKFKKYDGREEI</sequence>
<dbReference type="GO" id="GO:0003700">
    <property type="term" value="F:DNA-binding transcription factor activity"/>
    <property type="evidence" value="ECO:0007669"/>
    <property type="project" value="InterPro"/>
</dbReference>
<dbReference type="SUPFAM" id="SSF46689">
    <property type="entry name" value="Homeodomain-like"/>
    <property type="match status" value="2"/>
</dbReference>
<dbReference type="InterPro" id="IPR037923">
    <property type="entry name" value="HTH-like"/>
</dbReference>
<dbReference type="AlphaFoldDB" id="A0A9E2KXX3"/>
<gene>
    <name evidence="5" type="ORF">IAA47_00040</name>
</gene>
<dbReference type="InterPro" id="IPR020449">
    <property type="entry name" value="Tscrpt_reg_AraC-type_HTH"/>
</dbReference>
<evidence type="ECO:0000313" key="5">
    <source>
        <dbReference type="EMBL" id="MBU3841384.1"/>
    </source>
</evidence>
<dbReference type="Proteomes" id="UP000724657">
    <property type="component" value="Unassembled WGS sequence"/>
</dbReference>
<feature type="domain" description="HTH araC/xylS-type" evidence="4">
    <location>
        <begin position="174"/>
        <end position="272"/>
    </location>
</feature>
<dbReference type="CDD" id="cd06986">
    <property type="entry name" value="cupin_MmsR-like_N"/>
    <property type="match status" value="1"/>
</dbReference>
<organism evidence="5 6">
    <name type="scientific">Candidatus Fusobacterium pullicola</name>
    <dbReference type="NCBI Taxonomy" id="2838601"/>
    <lineage>
        <taxon>Bacteria</taxon>
        <taxon>Fusobacteriati</taxon>
        <taxon>Fusobacteriota</taxon>
        <taxon>Fusobacteriia</taxon>
        <taxon>Fusobacteriales</taxon>
        <taxon>Fusobacteriaceae</taxon>
        <taxon>Fusobacterium</taxon>
    </lineage>
</organism>
<reference evidence="5" key="1">
    <citation type="journal article" date="2021" name="PeerJ">
        <title>Extensive microbial diversity within the chicken gut microbiome revealed by metagenomics and culture.</title>
        <authorList>
            <person name="Gilroy R."/>
            <person name="Ravi A."/>
            <person name="Getino M."/>
            <person name="Pursley I."/>
            <person name="Horton D.L."/>
            <person name="Alikhan N.F."/>
            <person name="Baker D."/>
            <person name="Gharbi K."/>
            <person name="Hall N."/>
            <person name="Watson M."/>
            <person name="Adriaenssens E.M."/>
            <person name="Foster-Nyarko E."/>
            <person name="Jarju S."/>
            <person name="Secka A."/>
            <person name="Antonio M."/>
            <person name="Oren A."/>
            <person name="Chaudhuri R.R."/>
            <person name="La Ragione R."/>
            <person name="Hildebrand F."/>
            <person name="Pallen M.J."/>
        </authorList>
    </citation>
    <scope>NUCLEOTIDE SEQUENCE</scope>
    <source>
        <strain evidence="5">A6-441</strain>
    </source>
</reference>
<reference evidence="5" key="2">
    <citation type="submission" date="2021-04" db="EMBL/GenBank/DDBJ databases">
        <authorList>
            <person name="Gilroy R."/>
        </authorList>
    </citation>
    <scope>NUCLEOTIDE SEQUENCE</scope>
    <source>
        <strain evidence="5">A6-441</strain>
    </source>
</reference>
<accession>A0A9E2KXX3</accession>
<dbReference type="Gene3D" id="1.10.10.60">
    <property type="entry name" value="Homeodomain-like"/>
    <property type="match status" value="2"/>
</dbReference>
<dbReference type="Pfam" id="PF12833">
    <property type="entry name" value="HTH_18"/>
    <property type="match status" value="1"/>
</dbReference>
<dbReference type="PANTHER" id="PTHR43280">
    <property type="entry name" value="ARAC-FAMILY TRANSCRIPTIONAL REGULATOR"/>
    <property type="match status" value="1"/>
</dbReference>
<dbReference type="EMBL" id="JAHLFN010000002">
    <property type="protein sequence ID" value="MBU3841384.1"/>
    <property type="molecule type" value="Genomic_DNA"/>
</dbReference>
<dbReference type="GO" id="GO:0043565">
    <property type="term" value="F:sequence-specific DNA binding"/>
    <property type="evidence" value="ECO:0007669"/>
    <property type="project" value="InterPro"/>
</dbReference>
<evidence type="ECO:0000259" key="4">
    <source>
        <dbReference type="PROSITE" id="PS01124"/>
    </source>
</evidence>
<dbReference type="InterPro" id="IPR018060">
    <property type="entry name" value="HTH_AraC"/>
</dbReference>
<comment type="caution">
    <text evidence="5">The sequence shown here is derived from an EMBL/GenBank/DDBJ whole genome shotgun (WGS) entry which is preliminary data.</text>
</comment>
<protein>
    <submittedName>
        <fullName evidence="5">AraC family transcriptional regulator</fullName>
    </submittedName>
</protein>
<dbReference type="SUPFAM" id="SSF51215">
    <property type="entry name" value="Regulatory protein AraC"/>
    <property type="match status" value="1"/>
</dbReference>
<evidence type="ECO:0000256" key="3">
    <source>
        <dbReference type="ARBA" id="ARBA00023163"/>
    </source>
</evidence>
<dbReference type="Pfam" id="PF02311">
    <property type="entry name" value="AraC_binding"/>
    <property type="match status" value="1"/>
</dbReference>
<keyword evidence="1" id="KW-0805">Transcription regulation</keyword>